<evidence type="ECO:0000259" key="1">
    <source>
        <dbReference type="Pfam" id="PF00534"/>
    </source>
</evidence>
<dbReference type="PANTHER" id="PTHR12526">
    <property type="entry name" value="GLYCOSYLTRANSFERASE"/>
    <property type="match status" value="1"/>
</dbReference>
<reference evidence="3 4" key="1">
    <citation type="journal article" date="2016" name="Int. J. Syst. Evol. Microbiol.">
        <title>Caldimicrobium thiodismutans sp. nov., a sulfur-disproportionating bacterium isolated from a hot spring, and emended description of the genus Caldimicrobium.</title>
        <authorList>
            <person name="Kojima H."/>
            <person name="Umezawa K."/>
            <person name="Fukui M."/>
        </authorList>
    </citation>
    <scope>NUCLEOTIDE SEQUENCE [LARGE SCALE GENOMIC DNA]</scope>
    <source>
        <strain evidence="3 4">TF1</strain>
    </source>
</reference>
<dbReference type="EMBL" id="AP014945">
    <property type="protein sequence ID" value="BAU23560.1"/>
    <property type="molecule type" value="Genomic_DNA"/>
</dbReference>
<dbReference type="PATRIC" id="fig|1653476.3.peg.1233"/>
<evidence type="ECO:0000313" key="3">
    <source>
        <dbReference type="EMBL" id="BAU23560.1"/>
    </source>
</evidence>
<dbReference type="OrthoDB" id="9762705at2"/>
<feature type="domain" description="Glycosyltransferase subfamily 4-like N-terminal" evidence="2">
    <location>
        <begin position="13"/>
        <end position="166"/>
    </location>
</feature>
<sequence>MNTYLLLNSLSGGGAERVAVNLFKALNFKKISLLEKEVKYEIPEEKIEHLSNHTTKTSSIYKTLFIPIYALRLSKKLKAQDIVLSMLERANYVNIIASLLSKHKSIISIHTSQMYGRQRWHPYNFFNKLLYPKANLIITVSKSIKAELEKFYGLPGEKIKVIYNPVYFNEIQEKKEALLNEYEPIFNNPVLITAGRLTRPKGQWYLIRIFKALKEDFPNLKLVILGEGELKGYLVKLSQNLGLKTFVWDEGRLSEDFDLYLLGFQKNPFKFIARSELFVFPSLWEGFGNVIVEAMACGVPVISSDCRSGPREILAPETDFEKQTKEPEFASYGVLMPPFEVKYKEAKEPFEERDLMWVEVIKRFLKDEELRRGYAQRAVERAKEFDIKKILEDWMEVLND</sequence>
<keyword evidence="3" id="KW-0808">Transferase</keyword>
<dbReference type="CDD" id="cd03811">
    <property type="entry name" value="GT4_GT28_WabH-like"/>
    <property type="match status" value="1"/>
</dbReference>
<reference evidence="4" key="2">
    <citation type="journal article" date="2016" name="Int. J. Syst. Evol. Microbiol.">
        <title>Caldimicrobium thiodismutans sp. nov., a sulfur-disproportionating bacterium isolated from a hot spring.</title>
        <authorList>
            <person name="Kojima H."/>
            <person name="Umezawa K."/>
            <person name="Fukui M."/>
        </authorList>
    </citation>
    <scope>NUCLEOTIDE SEQUENCE [LARGE SCALE GENOMIC DNA]</scope>
    <source>
        <strain evidence="4">TF1</strain>
    </source>
</reference>
<organism evidence="3 4">
    <name type="scientific">Caldimicrobium thiodismutans</name>
    <dbReference type="NCBI Taxonomy" id="1653476"/>
    <lineage>
        <taxon>Bacteria</taxon>
        <taxon>Pseudomonadati</taxon>
        <taxon>Thermodesulfobacteriota</taxon>
        <taxon>Thermodesulfobacteria</taxon>
        <taxon>Thermodesulfobacteriales</taxon>
        <taxon>Thermodesulfobacteriaceae</taxon>
        <taxon>Caldimicrobium</taxon>
    </lineage>
</organism>
<name>A0A0U5AW81_9BACT</name>
<dbReference type="GO" id="GO:0016757">
    <property type="term" value="F:glycosyltransferase activity"/>
    <property type="evidence" value="ECO:0007669"/>
    <property type="project" value="InterPro"/>
</dbReference>
<dbReference type="InterPro" id="IPR001296">
    <property type="entry name" value="Glyco_trans_1"/>
</dbReference>
<dbReference type="STRING" id="1653476.THC_1189"/>
<dbReference type="RefSeq" id="WP_068514710.1">
    <property type="nucleotide sequence ID" value="NZ_AP014945.1"/>
</dbReference>
<dbReference type="Pfam" id="PF00534">
    <property type="entry name" value="Glycos_transf_1"/>
    <property type="match status" value="1"/>
</dbReference>
<accession>A0A0U5AW81</accession>
<proteinExistence type="predicted"/>
<gene>
    <name evidence="3" type="ORF">THC_1189</name>
</gene>
<dbReference type="Gene3D" id="3.40.50.2000">
    <property type="entry name" value="Glycogen Phosphorylase B"/>
    <property type="match status" value="2"/>
</dbReference>
<protein>
    <submittedName>
        <fullName evidence="3">Glycosyl transferase family 1</fullName>
    </submittedName>
</protein>
<dbReference type="PANTHER" id="PTHR12526:SF630">
    <property type="entry name" value="GLYCOSYLTRANSFERASE"/>
    <property type="match status" value="1"/>
</dbReference>
<evidence type="ECO:0000259" key="2">
    <source>
        <dbReference type="Pfam" id="PF13439"/>
    </source>
</evidence>
<evidence type="ECO:0000313" key="4">
    <source>
        <dbReference type="Proteomes" id="UP000068196"/>
    </source>
</evidence>
<feature type="domain" description="Glycosyl transferase family 1" evidence="1">
    <location>
        <begin position="187"/>
        <end position="316"/>
    </location>
</feature>
<dbReference type="AlphaFoldDB" id="A0A0U5AW81"/>
<dbReference type="KEGG" id="cthi:THC_1189"/>
<dbReference type="Pfam" id="PF13439">
    <property type="entry name" value="Glyco_transf_4"/>
    <property type="match status" value="1"/>
</dbReference>
<dbReference type="SUPFAM" id="SSF53756">
    <property type="entry name" value="UDP-Glycosyltransferase/glycogen phosphorylase"/>
    <property type="match status" value="1"/>
</dbReference>
<dbReference type="Proteomes" id="UP000068196">
    <property type="component" value="Chromosome"/>
</dbReference>
<keyword evidence="4" id="KW-1185">Reference proteome</keyword>
<dbReference type="InterPro" id="IPR028098">
    <property type="entry name" value="Glyco_trans_4-like_N"/>
</dbReference>